<dbReference type="PRINTS" id="PR01415">
    <property type="entry name" value="ANKYRIN"/>
</dbReference>
<evidence type="ECO:0000256" key="3">
    <source>
        <dbReference type="ARBA" id="ARBA00038439"/>
    </source>
</evidence>
<dbReference type="PANTHER" id="PTHR46680">
    <property type="entry name" value="NF-KAPPA-B INHIBITOR ALPHA"/>
    <property type="match status" value="1"/>
</dbReference>
<dbReference type="Pfam" id="PF12796">
    <property type="entry name" value="Ank_2"/>
    <property type="match status" value="2"/>
</dbReference>
<reference evidence="8" key="1">
    <citation type="submission" date="2020-08" db="EMBL/GenBank/DDBJ databases">
        <title>Chromosome-level assembly of Southern catfish (Silurus meridionalis) provides insights into visual adaptation to the nocturnal and benthic lifestyles.</title>
        <authorList>
            <person name="Zhang Y."/>
            <person name="Wang D."/>
            <person name="Peng Z."/>
        </authorList>
    </citation>
    <scope>NUCLEOTIDE SEQUENCE</scope>
    <source>
        <strain evidence="8">SWU-2019-XX</strain>
        <tissue evidence="8">Muscle</tissue>
    </source>
</reference>
<dbReference type="Gene3D" id="1.25.40.20">
    <property type="entry name" value="Ankyrin repeat-containing domain"/>
    <property type="match status" value="1"/>
</dbReference>
<dbReference type="PROSITE" id="PS50088">
    <property type="entry name" value="ANK_REPEAT"/>
    <property type="match status" value="3"/>
</dbReference>
<dbReference type="InterPro" id="IPR002110">
    <property type="entry name" value="Ankyrin_rpt"/>
</dbReference>
<sequence length="380" mass="42635">MNKVLCRAELEIPHPDPERLLYARGRLNNSSTRAEQLRSDRTSHTHTSLHLSLSIFLLLSSKMSLYRNIVGTSAMDYSSDGRAHKAGTAVDERLDSGLDSLREDEAEDYCESAREEPVSDEFARLSVEEERWRTEITEDGDTYLHLAVIHEAQDMALKMIEMSIKHPFLNQQNYQRQTALHLAVITEQPLVVERLLKAGCNPTVVDNNGNTALHIACGKGSLTCFGLLTQNCSAFLPSILQTPNYNGQKCLHVVALHGFLSMVESLICFGADINEQEQCNGRTALHLAVDLQNLELVKLLISKGADVNSLTYGGYSAYHLTHGRQNADIQKALHDVTDQSLRDLPESESEDSDDEYVYDYDSYELHSDEEYDDIKVMGQE</sequence>
<dbReference type="InterPro" id="IPR051070">
    <property type="entry name" value="NF-kappa-B_inhibitor"/>
</dbReference>
<evidence type="ECO:0000313" key="9">
    <source>
        <dbReference type="Proteomes" id="UP000606274"/>
    </source>
</evidence>
<dbReference type="SUPFAM" id="SSF48403">
    <property type="entry name" value="Ankyrin repeat"/>
    <property type="match status" value="1"/>
</dbReference>
<evidence type="ECO:0000256" key="6">
    <source>
        <dbReference type="ARBA" id="ARBA00045368"/>
    </source>
</evidence>
<dbReference type="Proteomes" id="UP000606274">
    <property type="component" value="Unassembled WGS sequence"/>
</dbReference>
<dbReference type="PANTHER" id="PTHR46680:SF1">
    <property type="entry name" value="NF-KAPPA-B INHIBITOR ALPHA"/>
    <property type="match status" value="1"/>
</dbReference>
<feature type="repeat" description="ANK" evidence="7">
    <location>
        <begin position="175"/>
        <end position="207"/>
    </location>
</feature>
<dbReference type="SMART" id="SM00248">
    <property type="entry name" value="ANK"/>
    <property type="match status" value="5"/>
</dbReference>
<gene>
    <name evidence="8" type="ORF">HF521_021076</name>
</gene>
<dbReference type="PROSITE" id="PS50297">
    <property type="entry name" value="ANK_REP_REGION"/>
    <property type="match status" value="3"/>
</dbReference>
<protein>
    <recommendedName>
        <fullName evidence="4">NF-kappa-B inhibitor alpha</fullName>
    </recommendedName>
    <alternativeName>
        <fullName evidence="5">I-kappa-B-alpha</fullName>
    </alternativeName>
</protein>
<comment type="function">
    <text evidence="6">Inhibits the activity of dimeric NF-kappa-B/REL complexes by trapping REL (RELA/p65 and NFKB1/p50) dimers in the cytoplasm by masking their nuclear localization signals. On cellular stimulation by immune and pro-inflammatory responses, becomes phosphorylated promoting ubiquitination and degradation, enabling the dimeric RELA to translocate to the nucleus and activate transcription.</text>
</comment>
<dbReference type="InterPro" id="IPR036770">
    <property type="entry name" value="Ankyrin_rpt-contain_sf"/>
</dbReference>
<keyword evidence="1" id="KW-0677">Repeat</keyword>
<dbReference type="GO" id="GO:0005829">
    <property type="term" value="C:cytosol"/>
    <property type="evidence" value="ECO:0007669"/>
    <property type="project" value="TreeGrafter"/>
</dbReference>
<comment type="similarity">
    <text evidence="3">Belongs to the NF-kappa-B inhibitor family.</text>
</comment>
<dbReference type="OrthoDB" id="20727at2759"/>
<evidence type="ECO:0000256" key="2">
    <source>
        <dbReference type="ARBA" id="ARBA00023043"/>
    </source>
</evidence>
<dbReference type="AlphaFoldDB" id="A0A8T0BAA5"/>
<evidence type="ECO:0000256" key="1">
    <source>
        <dbReference type="ARBA" id="ARBA00022737"/>
    </source>
</evidence>
<evidence type="ECO:0000313" key="8">
    <source>
        <dbReference type="EMBL" id="KAF7704004.1"/>
    </source>
</evidence>
<evidence type="ECO:0000256" key="7">
    <source>
        <dbReference type="PROSITE-ProRule" id="PRU00023"/>
    </source>
</evidence>
<feature type="repeat" description="ANK" evidence="7">
    <location>
        <begin position="280"/>
        <end position="312"/>
    </location>
</feature>
<dbReference type="GO" id="GO:0034142">
    <property type="term" value="P:toll-like receptor 4 signaling pathway"/>
    <property type="evidence" value="ECO:0007669"/>
    <property type="project" value="TreeGrafter"/>
</dbReference>
<keyword evidence="9" id="KW-1185">Reference proteome</keyword>
<organism evidence="8 9">
    <name type="scientific">Silurus meridionalis</name>
    <name type="common">Southern catfish</name>
    <name type="synonym">Silurus soldatovi meridionalis</name>
    <dbReference type="NCBI Taxonomy" id="175797"/>
    <lineage>
        <taxon>Eukaryota</taxon>
        <taxon>Metazoa</taxon>
        <taxon>Chordata</taxon>
        <taxon>Craniata</taxon>
        <taxon>Vertebrata</taxon>
        <taxon>Euteleostomi</taxon>
        <taxon>Actinopterygii</taxon>
        <taxon>Neopterygii</taxon>
        <taxon>Teleostei</taxon>
        <taxon>Ostariophysi</taxon>
        <taxon>Siluriformes</taxon>
        <taxon>Siluridae</taxon>
        <taxon>Silurus</taxon>
    </lineage>
</organism>
<proteinExistence type="inferred from homology"/>
<dbReference type="EMBL" id="JABFDY010000008">
    <property type="protein sequence ID" value="KAF7704004.1"/>
    <property type="molecule type" value="Genomic_DNA"/>
</dbReference>
<evidence type="ECO:0000256" key="4">
    <source>
        <dbReference type="ARBA" id="ARBA00041123"/>
    </source>
</evidence>
<name>A0A8T0BAA5_SILME</name>
<feature type="repeat" description="ANK" evidence="7">
    <location>
        <begin position="246"/>
        <end position="278"/>
    </location>
</feature>
<comment type="caution">
    <text evidence="8">The sequence shown here is derived from an EMBL/GenBank/DDBJ whole genome shotgun (WGS) entry which is preliminary data.</text>
</comment>
<keyword evidence="2 7" id="KW-0040">ANK repeat</keyword>
<dbReference type="GO" id="GO:0071356">
    <property type="term" value="P:cellular response to tumor necrosis factor"/>
    <property type="evidence" value="ECO:0007669"/>
    <property type="project" value="TreeGrafter"/>
</dbReference>
<dbReference type="GO" id="GO:0051059">
    <property type="term" value="F:NF-kappaB binding"/>
    <property type="evidence" value="ECO:0007669"/>
    <property type="project" value="TreeGrafter"/>
</dbReference>
<accession>A0A8T0BAA5</accession>
<evidence type="ECO:0000256" key="5">
    <source>
        <dbReference type="ARBA" id="ARBA00041987"/>
    </source>
</evidence>